<dbReference type="OrthoDB" id="1932312at2759"/>
<accession>A0A448YQE7</accession>
<organism evidence="1 2">
    <name type="scientific">Brettanomyces naardenensis</name>
    <name type="common">Yeast</name>
    <dbReference type="NCBI Taxonomy" id="13370"/>
    <lineage>
        <taxon>Eukaryota</taxon>
        <taxon>Fungi</taxon>
        <taxon>Dikarya</taxon>
        <taxon>Ascomycota</taxon>
        <taxon>Saccharomycotina</taxon>
        <taxon>Pichiomycetes</taxon>
        <taxon>Pichiales</taxon>
        <taxon>Pichiaceae</taxon>
        <taxon>Brettanomyces</taxon>
    </lineage>
</organism>
<evidence type="ECO:0000313" key="1">
    <source>
        <dbReference type="EMBL" id="VEU23165.1"/>
    </source>
</evidence>
<evidence type="ECO:0000313" key="2">
    <source>
        <dbReference type="Proteomes" id="UP000290900"/>
    </source>
</evidence>
<protein>
    <submittedName>
        <fullName evidence="1">DEKNAAC104226</fullName>
    </submittedName>
</protein>
<gene>
    <name evidence="1" type="ORF">BRENAR_LOCUS3896</name>
</gene>
<dbReference type="STRING" id="13370.A0A448YQE7"/>
<dbReference type="AlphaFoldDB" id="A0A448YQE7"/>
<dbReference type="EMBL" id="CAACVR010000034">
    <property type="protein sequence ID" value="VEU23165.1"/>
    <property type="molecule type" value="Genomic_DNA"/>
</dbReference>
<proteinExistence type="predicted"/>
<name>A0A448YQE7_BRENA</name>
<dbReference type="Proteomes" id="UP000290900">
    <property type="component" value="Unassembled WGS sequence"/>
</dbReference>
<reference evidence="1 2" key="1">
    <citation type="submission" date="2018-12" db="EMBL/GenBank/DDBJ databases">
        <authorList>
            <person name="Tiukova I."/>
            <person name="Dainat J."/>
        </authorList>
    </citation>
    <scope>NUCLEOTIDE SEQUENCE [LARGE SCALE GENOMIC DNA]</scope>
</reference>
<sequence>MDGLLTVSRLVNDDNNYRLEKLVSRFKLHNRLVIAMTYLSVSADLGYVSSIGWDSKLVVSRIDLKDSIPKVAIVGQCKLLTKATCILSLIDDESGLPVFLTGRTDSSLLSMFTLFGEIGSETLVEVAKLSLNDAEFSSHSFYPMTMASVGNSRVSIGTNEVPFMRLITVEVPSIREAVKIPEGDLLDRLRRISDDHNDASIMRDRIVSNLDSFTPQDKYSSPIVLGRGRREGVWIMGDDGIVRGFDLKRGEVVEEMRSEGGRIKSGFVGDIGGDGPETDGTEVVVSCGIDGVAMWR</sequence>
<keyword evidence="2" id="KW-1185">Reference proteome</keyword>
<dbReference type="InParanoid" id="A0A448YQE7"/>